<dbReference type="AlphaFoldDB" id="A0A6C0LYY0"/>
<dbReference type="SUPFAM" id="SSF52540">
    <property type="entry name" value="P-loop containing nucleoside triphosphate hydrolases"/>
    <property type="match status" value="1"/>
</dbReference>
<dbReference type="PANTHER" id="PTHR47979">
    <property type="entry name" value="DRAB11-RELATED"/>
    <property type="match status" value="1"/>
</dbReference>
<protein>
    <submittedName>
        <fullName evidence="4">Uncharacterized protein</fullName>
    </submittedName>
</protein>
<evidence type="ECO:0000256" key="1">
    <source>
        <dbReference type="ARBA" id="ARBA00006270"/>
    </source>
</evidence>
<dbReference type="SMART" id="SM00176">
    <property type="entry name" value="RAN"/>
    <property type="match status" value="1"/>
</dbReference>
<name>A0A6C0LYY0_9ZZZZ</name>
<dbReference type="InterPro" id="IPR050209">
    <property type="entry name" value="Rab_GTPases_membrane_traffic"/>
</dbReference>
<dbReference type="SMART" id="SM00175">
    <property type="entry name" value="RAB"/>
    <property type="match status" value="1"/>
</dbReference>
<dbReference type="EMBL" id="MN740584">
    <property type="protein sequence ID" value="QHU35235.1"/>
    <property type="molecule type" value="Genomic_DNA"/>
</dbReference>
<dbReference type="GO" id="GO:0003924">
    <property type="term" value="F:GTPase activity"/>
    <property type="evidence" value="ECO:0007669"/>
    <property type="project" value="InterPro"/>
</dbReference>
<dbReference type="InterPro" id="IPR027417">
    <property type="entry name" value="P-loop_NTPase"/>
</dbReference>
<organism evidence="4">
    <name type="scientific">viral metagenome</name>
    <dbReference type="NCBI Taxonomy" id="1070528"/>
    <lineage>
        <taxon>unclassified sequences</taxon>
        <taxon>metagenomes</taxon>
        <taxon>organismal metagenomes</taxon>
    </lineage>
</organism>
<dbReference type="FunFam" id="3.40.50.300:FF:001072">
    <property type="entry name" value="Rab family GTPase"/>
    <property type="match status" value="1"/>
</dbReference>
<accession>A0A6C0LYY0</accession>
<dbReference type="GO" id="GO:0005525">
    <property type="term" value="F:GTP binding"/>
    <property type="evidence" value="ECO:0007669"/>
    <property type="project" value="UniProtKB-KW"/>
</dbReference>
<evidence type="ECO:0000256" key="3">
    <source>
        <dbReference type="ARBA" id="ARBA00023134"/>
    </source>
</evidence>
<keyword evidence="2" id="KW-0547">Nucleotide-binding</keyword>
<dbReference type="PROSITE" id="PS51421">
    <property type="entry name" value="RAS"/>
    <property type="match status" value="1"/>
</dbReference>
<dbReference type="NCBIfam" id="TIGR00231">
    <property type="entry name" value="small_GTP"/>
    <property type="match status" value="1"/>
</dbReference>
<dbReference type="InterPro" id="IPR005225">
    <property type="entry name" value="Small_GTP-bd"/>
</dbReference>
<comment type="similarity">
    <text evidence="1">Belongs to the small GTPase superfamily. Rab family.</text>
</comment>
<dbReference type="Gene3D" id="3.40.50.300">
    <property type="entry name" value="P-loop containing nucleotide triphosphate hydrolases"/>
    <property type="match status" value="1"/>
</dbReference>
<dbReference type="SMART" id="SM00173">
    <property type="entry name" value="RAS"/>
    <property type="match status" value="1"/>
</dbReference>
<dbReference type="PROSITE" id="PS51419">
    <property type="entry name" value="RAB"/>
    <property type="match status" value="1"/>
</dbReference>
<proteinExistence type="inferred from homology"/>
<reference evidence="4" key="1">
    <citation type="journal article" date="2020" name="Nature">
        <title>Giant virus diversity and host interactions through global metagenomics.</title>
        <authorList>
            <person name="Schulz F."/>
            <person name="Roux S."/>
            <person name="Paez-Espino D."/>
            <person name="Jungbluth S."/>
            <person name="Walsh D.A."/>
            <person name="Denef V.J."/>
            <person name="McMahon K.D."/>
            <person name="Konstantinidis K.T."/>
            <person name="Eloe-Fadrosh E.A."/>
            <person name="Kyrpides N.C."/>
            <person name="Woyke T."/>
        </authorList>
    </citation>
    <scope>NUCLEOTIDE SEQUENCE</scope>
    <source>
        <strain evidence="4">GVMAG-S-1017745-26</strain>
    </source>
</reference>
<dbReference type="PROSITE" id="PS51420">
    <property type="entry name" value="RHO"/>
    <property type="match status" value="1"/>
</dbReference>
<sequence>MSYQYLFKFIIIGNTGTGKSSLLRQFTDKQFSPIHDLTIGVEFGAKILNVKGPDDQNYNIKLQIWDTAGQELFKSITRSYYRDAAGVMLVFDISKRDSFDHLTRWIKDIEIFSGKDANIILIGNKTDLENQRTVSTEEAIEFAKEYGIKYIETSAKNYDNTFESFKKLTEKVLNKYLTENKNTGVKQGITLGYSPNDYNTGEENTDCCSIF</sequence>
<evidence type="ECO:0000256" key="2">
    <source>
        <dbReference type="ARBA" id="ARBA00022741"/>
    </source>
</evidence>
<dbReference type="SMART" id="SM00174">
    <property type="entry name" value="RHO"/>
    <property type="match status" value="1"/>
</dbReference>
<dbReference type="Pfam" id="PF00071">
    <property type="entry name" value="Ras"/>
    <property type="match status" value="1"/>
</dbReference>
<dbReference type="InterPro" id="IPR001806">
    <property type="entry name" value="Small_GTPase"/>
</dbReference>
<dbReference type="PRINTS" id="PR00449">
    <property type="entry name" value="RASTRNSFRMNG"/>
</dbReference>
<keyword evidence="3" id="KW-0342">GTP-binding</keyword>
<evidence type="ECO:0000313" key="4">
    <source>
        <dbReference type="EMBL" id="QHU35235.1"/>
    </source>
</evidence>